<evidence type="ECO:0000313" key="2">
    <source>
        <dbReference type="Proteomes" id="UP000505355"/>
    </source>
</evidence>
<protein>
    <submittedName>
        <fullName evidence="1">Uncharacterized protein</fullName>
    </submittedName>
</protein>
<reference evidence="1 2" key="1">
    <citation type="submission" date="2020-05" db="EMBL/GenBank/DDBJ databases">
        <title>Mucilaginibacter mali sp. nov.</title>
        <authorList>
            <person name="Kim H.S."/>
            <person name="Lee K.C."/>
            <person name="Suh M.K."/>
            <person name="Kim J.-S."/>
            <person name="Han K.-I."/>
            <person name="Eom M.K."/>
            <person name="Shin Y.K."/>
            <person name="Lee J.-S."/>
        </authorList>
    </citation>
    <scope>NUCLEOTIDE SEQUENCE [LARGE SCALE GENOMIC DNA]</scope>
    <source>
        <strain evidence="1 2">G2-14</strain>
    </source>
</reference>
<gene>
    <name evidence="1" type="ORF">HQ865_25350</name>
</gene>
<dbReference type="EMBL" id="CP054139">
    <property type="protein sequence ID" value="QKJ32936.1"/>
    <property type="molecule type" value="Genomic_DNA"/>
</dbReference>
<evidence type="ECO:0000313" key="1">
    <source>
        <dbReference type="EMBL" id="QKJ32936.1"/>
    </source>
</evidence>
<keyword evidence="2" id="KW-1185">Reference proteome</keyword>
<accession>A0A7D4UH96</accession>
<dbReference type="KEGG" id="mmab:HQ865_25350"/>
<proteinExistence type="predicted"/>
<sequence length="144" mass="17379">MSYGQERFYETLRQALMSWVWNNPRLLHKIKKRELAFLFEFDPQRGLSIDLRRFEPDYYKATFYPPAEKKVYIDEFVRKVCRIIHQNLKASGRTDLTITITVRHMISEISHWKTFYISENFDSGKTASLSQKDTDWHYRYDPGN</sequence>
<dbReference type="AlphaFoldDB" id="A0A7D4UH96"/>
<name>A0A7D4UH96_9SPHI</name>
<dbReference type="RefSeq" id="WP_173417581.1">
    <property type="nucleotide sequence ID" value="NZ_CP054139.1"/>
</dbReference>
<dbReference type="Proteomes" id="UP000505355">
    <property type="component" value="Chromosome"/>
</dbReference>
<organism evidence="1 2">
    <name type="scientific">Mucilaginibacter mali</name>
    <dbReference type="NCBI Taxonomy" id="2740462"/>
    <lineage>
        <taxon>Bacteria</taxon>
        <taxon>Pseudomonadati</taxon>
        <taxon>Bacteroidota</taxon>
        <taxon>Sphingobacteriia</taxon>
        <taxon>Sphingobacteriales</taxon>
        <taxon>Sphingobacteriaceae</taxon>
        <taxon>Mucilaginibacter</taxon>
    </lineage>
</organism>